<accession>J0CR40</accession>
<sequence length="288" mass="30466">CSQAALSPHARICLRVSNKGKCLSCLLGNIPGDCFANLDSTLEVDQGDDDDDDDPPSRKRKNSTTSAPQDSNKTRKTDEKVSSSSRPRRSGPFGPASVQAQAQNDAARTAGAKKTGSAACTKPAKKTRPGDAEMNVGVEDQSFKPPPVVKPVAPAAGNDFPGSQSVPLPRSAAAAGAFDQYRRFAPIDPVDLTLKWNDAGMTVVNSIIDLKRDFVRVFGAPGQSRTSLGLLVPDFVAFQAWLEERDVERGHIEEVDEMAGDGGVGPSRDPSIEVASPKKGKAGGRNKP</sequence>
<protein>
    <submittedName>
        <fullName evidence="2">Uncharacterized protein</fullName>
    </submittedName>
</protein>
<feature type="region of interest" description="Disordered" evidence="1">
    <location>
        <begin position="42"/>
        <end position="145"/>
    </location>
</feature>
<feature type="compositionally biased region" description="Basic residues" evidence="1">
    <location>
        <begin position="278"/>
        <end position="288"/>
    </location>
</feature>
<keyword evidence="3" id="KW-1185">Reference proteome</keyword>
<feature type="compositionally biased region" description="Low complexity" evidence="1">
    <location>
        <begin position="82"/>
        <end position="97"/>
    </location>
</feature>
<organism evidence="2 3">
    <name type="scientific">Auricularia subglabra (strain TFB-10046 / SS5)</name>
    <name type="common">White-rot fungus</name>
    <name type="synonym">Auricularia delicata (strain TFB10046)</name>
    <dbReference type="NCBI Taxonomy" id="717982"/>
    <lineage>
        <taxon>Eukaryota</taxon>
        <taxon>Fungi</taxon>
        <taxon>Dikarya</taxon>
        <taxon>Basidiomycota</taxon>
        <taxon>Agaricomycotina</taxon>
        <taxon>Agaricomycetes</taxon>
        <taxon>Auriculariales</taxon>
        <taxon>Auriculariaceae</taxon>
        <taxon>Auricularia</taxon>
    </lineage>
</organism>
<feature type="non-terminal residue" evidence="2">
    <location>
        <position position="1"/>
    </location>
</feature>
<feature type="compositionally biased region" description="Acidic residues" evidence="1">
    <location>
        <begin position="45"/>
        <end position="54"/>
    </location>
</feature>
<dbReference type="InParanoid" id="J0CR40"/>
<proteinExistence type="predicted"/>
<dbReference type="KEGG" id="adl:AURDEDRAFT_178187"/>
<evidence type="ECO:0000313" key="2">
    <source>
        <dbReference type="EMBL" id="EJD32714.1"/>
    </source>
</evidence>
<evidence type="ECO:0000256" key="1">
    <source>
        <dbReference type="SAM" id="MobiDB-lite"/>
    </source>
</evidence>
<evidence type="ECO:0000313" key="3">
    <source>
        <dbReference type="Proteomes" id="UP000006514"/>
    </source>
</evidence>
<dbReference type="EMBL" id="JH688714">
    <property type="protein sequence ID" value="EJD32714.1"/>
    <property type="molecule type" value="Genomic_DNA"/>
</dbReference>
<feature type="region of interest" description="Disordered" evidence="1">
    <location>
        <begin position="254"/>
        <end position="288"/>
    </location>
</feature>
<name>J0CR40_AURST</name>
<gene>
    <name evidence="2" type="ORF">AURDEDRAFT_178187</name>
</gene>
<dbReference type="AlphaFoldDB" id="J0CR40"/>
<dbReference type="Proteomes" id="UP000006514">
    <property type="component" value="Unassembled WGS sequence"/>
</dbReference>
<reference evidence="3" key="1">
    <citation type="journal article" date="2012" name="Science">
        <title>The Paleozoic origin of enzymatic lignin decomposition reconstructed from 31 fungal genomes.</title>
        <authorList>
            <person name="Floudas D."/>
            <person name="Binder M."/>
            <person name="Riley R."/>
            <person name="Barry K."/>
            <person name="Blanchette R.A."/>
            <person name="Henrissat B."/>
            <person name="Martinez A.T."/>
            <person name="Otillar R."/>
            <person name="Spatafora J.W."/>
            <person name="Yadav J.S."/>
            <person name="Aerts A."/>
            <person name="Benoit I."/>
            <person name="Boyd A."/>
            <person name="Carlson A."/>
            <person name="Copeland A."/>
            <person name="Coutinho P.M."/>
            <person name="de Vries R.P."/>
            <person name="Ferreira P."/>
            <person name="Findley K."/>
            <person name="Foster B."/>
            <person name="Gaskell J."/>
            <person name="Glotzer D."/>
            <person name="Gorecki P."/>
            <person name="Heitman J."/>
            <person name="Hesse C."/>
            <person name="Hori C."/>
            <person name="Igarashi K."/>
            <person name="Jurgens J.A."/>
            <person name="Kallen N."/>
            <person name="Kersten P."/>
            <person name="Kohler A."/>
            <person name="Kuees U."/>
            <person name="Kumar T.K.A."/>
            <person name="Kuo A."/>
            <person name="LaButti K."/>
            <person name="Larrondo L.F."/>
            <person name="Lindquist E."/>
            <person name="Ling A."/>
            <person name="Lombard V."/>
            <person name="Lucas S."/>
            <person name="Lundell T."/>
            <person name="Martin R."/>
            <person name="McLaughlin D.J."/>
            <person name="Morgenstern I."/>
            <person name="Morin E."/>
            <person name="Murat C."/>
            <person name="Nagy L.G."/>
            <person name="Nolan M."/>
            <person name="Ohm R.A."/>
            <person name="Patyshakuliyeva A."/>
            <person name="Rokas A."/>
            <person name="Ruiz-Duenas F.J."/>
            <person name="Sabat G."/>
            <person name="Salamov A."/>
            <person name="Samejima M."/>
            <person name="Schmutz J."/>
            <person name="Slot J.C."/>
            <person name="St John F."/>
            <person name="Stenlid J."/>
            <person name="Sun H."/>
            <person name="Sun S."/>
            <person name="Syed K."/>
            <person name="Tsang A."/>
            <person name="Wiebenga A."/>
            <person name="Young D."/>
            <person name="Pisabarro A."/>
            <person name="Eastwood D.C."/>
            <person name="Martin F."/>
            <person name="Cullen D."/>
            <person name="Grigoriev I.V."/>
            <person name="Hibbett D.S."/>
        </authorList>
    </citation>
    <scope>NUCLEOTIDE SEQUENCE [LARGE SCALE GENOMIC DNA]</scope>
    <source>
        <strain evidence="3">TFB10046</strain>
    </source>
</reference>
<feature type="compositionally biased region" description="Basic and acidic residues" evidence="1">
    <location>
        <begin position="72"/>
        <end position="81"/>
    </location>
</feature>